<dbReference type="AlphaFoldDB" id="A0AAW2SPE0"/>
<reference evidence="1" key="1">
    <citation type="submission" date="2020-06" db="EMBL/GenBank/DDBJ databases">
        <authorList>
            <person name="Li T."/>
            <person name="Hu X."/>
            <person name="Zhang T."/>
            <person name="Song X."/>
            <person name="Zhang H."/>
            <person name="Dai N."/>
            <person name="Sheng W."/>
            <person name="Hou X."/>
            <person name="Wei L."/>
        </authorList>
    </citation>
    <scope>NUCLEOTIDE SEQUENCE</scope>
    <source>
        <strain evidence="1">KEN1</strain>
        <tissue evidence="1">Leaf</tissue>
    </source>
</reference>
<protein>
    <submittedName>
        <fullName evidence="1">Uncharacterized protein</fullName>
    </submittedName>
</protein>
<reference evidence="1" key="2">
    <citation type="journal article" date="2024" name="Plant">
        <title>Genomic evolution and insights into agronomic trait innovations of Sesamum species.</title>
        <authorList>
            <person name="Miao H."/>
            <person name="Wang L."/>
            <person name="Qu L."/>
            <person name="Liu H."/>
            <person name="Sun Y."/>
            <person name="Le M."/>
            <person name="Wang Q."/>
            <person name="Wei S."/>
            <person name="Zheng Y."/>
            <person name="Lin W."/>
            <person name="Duan Y."/>
            <person name="Cao H."/>
            <person name="Xiong S."/>
            <person name="Wang X."/>
            <person name="Wei L."/>
            <person name="Li C."/>
            <person name="Ma Q."/>
            <person name="Ju M."/>
            <person name="Zhao R."/>
            <person name="Li G."/>
            <person name="Mu C."/>
            <person name="Tian Q."/>
            <person name="Mei H."/>
            <person name="Zhang T."/>
            <person name="Gao T."/>
            <person name="Zhang H."/>
        </authorList>
    </citation>
    <scope>NUCLEOTIDE SEQUENCE</scope>
    <source>
        <strain evidence="1">KEN1</strain>
    </source>
</reference>
<evidence type="ECO:0000313" key="1">
    <source>
        <dbReference type="EMBL" id="KAL0394415.1"/>
    </source>
</evidence>
<name>A0AAW2SPE0_9LAMI</name>
<proteinExistence type="predicted"/>
<dbReference type="PANTHER" id="PTHR33240">
    <property type="entry name" value="OS08G0508500 PROTEIN"/>
    <property type="match status" value="1"/>
</dbReference>
<comment type="caution">
    <text evidence="1">The sequence shown here is derived from an EMBL/GenBank/DDBJ whole genome shotgun (WGS) entry which is preliminary data.</text>
</comment>
<sequence length="142" mass="15370">MILPHKGVIRMIAGGPNGGDSHHARKAQVIEAHDIIMKEVLDVEGMEDNPLIQFGRAEQIGPKTSHSDTLVITTLLANYEAGRIFIDFGSSADILFAEAYNQMQLGDIPLEKVNNSLYGFAGKVVHPRCMISLSLILGIGST</sequence>
<gene>
    <name evidence="1" type="ORF">Slati_4407700</name>
</gene>
<dbReference type="EMBL" id="JACGWN010000016">
    <property type="protein sequence ID" value="KAL0394415.1"/>
    <property type="molecule type" value="Genomic_DNA"/>
</dbReference>
<accession>A0AAW2SPE0</accession>
<dbReference type="PANTHER" id="PTHR33240:SF15">
    <property type="entry name" value="GAG-PRO-LIKE PROTEIN"/>
    <property type="match status" value="1"/>
</dbReference>
<organism evidence="1">
    <name type="scientific">Sesamum latifolium</name>
    <dbReference type="NCBI Taxonomy" id="2727402"/>
    <lineage>
        <taxon>Eukaryota</taxon>
        <taxon>Viridiplantae</taxon>
        <taxon>Streptophyta</taxon>
        <taxon>Embryophyta</taxon>
        <taxon>Tracheophyta</taxon>
        <taxon>Spermatophyta</taxon>
        <taxon>Magnoliopsida</taxon>
        <taxon>eudicotyledons</taxon>
        <taxon>Gunneridae</taxon>
        <taxon>Pentapetalae</taxon>
        <taxon>asterids</taxon>
        <taxon>lamiids</taxon>
        <taxon>Lamiales</taxon>
        <taxon>Pedaliaceae</taxon>
        <taxon>Sesamum</taxon>
    </lineage>
</organism>